<dbReference type="EMBL" id="MHCP01000009">
    <property type="protein sequence ID" value="OGY24447.1"/>
    <property type="molecule type" value="Genomic_DNA"/>
</dbReference>
<protein>
    <recommendedName>
        <fullName evidence="3">Bacterial Ig-like domain-containing protein</fullName>
    </recommendedName>
</protein>
<gene>
    <name evidence="1" type="ORF">A2172_01660</name>
</gene>
<evidence type="ECO:0000313" key="2">
    <source>
        <dbReference type="Proteomes" id="UP000176631"/>
    </source>
</evidence>
<name>A0A1G1WAU9_9BACT</name>
<evidence type="ECO:0000313" key="1">
    <source>
        <dbReference type="EMBL" id="OGY24447.1"/>
    </source>
</evidence>
<evidence type="ECO:0008006" key="3">
    <source>
        <dbReference type="Google" id="ProtNLM"/>
    </source>
</evidence>
<dbReference type="Proteomes" id="UP000176631">
    <property type="component" value="Unassembled WGS sequence"/>
</dbReference>
<sequence length="136" mass="14381">MDKNHHISQVLNLVLAALLLIALAITTYSINQARSLQSEAKGKPSGNSATLTVSPDPVPVGAEVTITGSAFTPGPVVVAVDWSYPYETVTADSSGNFTYVFSRPLDPGLHGVLAYQEGKGKKGMELKAYTSFTVEP</sequence>
<organism evidence="1 2">
    <name type="scientific">Candidatus Woykebacteria bacterium RBG_13_40_15</name>
    <dbReference type="NCBI Taxonomy" id="1802593"/>
    <lineage>
        <taxon>Bacteria</taxon>
        <taxon>Candidatus Woykeibacteriota</taxon>
    </lineage>
</organism>
<comment type="caution">
    <text evidence="1">The sequence shown here is derived from an EMBL/GenBank/DDBJ whole genome shotgun (WGS) entry which is preliminary data.</text>
</comment>
<proteinExistence type="predicted"/>
<dbReference type="AlphaFoldDB" id="A0A1G1WAU9"/>
<accession>A0A1G1WAU9</accession>
<reference evidence="1 2" key="1">
    <citation type="journal article" date="2016" name="Nat. Commun.">
        <title>Thousands of microbial genomes shed light on interconnected biogeochemical processes in an aquifer system.</title>
        <authorList>
            <person name="Anantharaman K."/>
            <person name="Brown C.T."/>
            <person name="Hug L.A."/>
            <person name="Sharon I."/>
            <person name="Castelle C.J."/>
            <person name="Probst A.J."/>
            <person name="Thomas B.C."/>
            <person name="Singh A."/>
            <person name="Wilkins M.J."/>
            <person name="Karaoz U."/>
            <person name="Brodie E.L."/>
            <person name="Williams K.H."/>
            <person name="Hubbard S.S."/>
            <person name="Banfield J.F."/>
        </authorList>
    </citation>
    <scope>NUCLEOTIDE SEQUENCE [LARGE SCALE GENOMIC DNA]</scope>
</reference>